<organism evidence="2 3">
    <name type="scientific">Tetrapyrgos nigripes</name>
    <dbReference type="NCBI Taxonomy" id="182062"/>
    <lineage>
        <taxon>Eukaryota</taxon>
        <taxon>Fungi</taxon>
        <taxon>Dikarya</taxon>
        <taxon>Basidiomycota</taxon>
        <taxon>Agaricomycotina</taxon>
        <taxon>Agaricomycetes</taxon>
        <taxon>Agaricomycetidae</taxon>
        <taxon>Agaricales</taxon>
        <taxon>Marasmiineae</taxon>
        <taxon>Marasmiaceae</taxon>
        <taxon>Tetrapyrgos</taxon>
    </lineage>
</organism>
<sequence>MKWHLQNICIAVQEAQEARENSEINGGDDDADDDAPLEDRPSRREAMEAVSVLQRYTHEIDEPFARKLEVILASFGRQTRLEATHAMHDTQITQFFQRSK</sequence>
<dbReference type="EMBL" id="JAACJM010000050">
    <property type="protein sequence ID" value="KAF5357639.1"/>
    <property type="molecule type" value="Genomic_DNA"/>
</dbReference>
<reference evidence="2 3" key="1">
    <citation type="journal article" date="2020" name="ISME J.">
        <title>Uncovering the hidden diversity of litter-decomposition mechanisms in mushroom-forming fungi.</title>
        <authorList>
            <person name="Floudas D."/>
            <person name="Bentzer J."/>
            <person name="Ahren D."/>
            <person name="Johansson T."/>
            <person name="Persson P."/>
            <person name="Tunlid A."/>
        </authorList>
    </citation>
    <scope>NUCLEOTIDE SEQUENCE [LARGE SCALE GENOMIC DNA]</scope>
    <source>
        <strain evidence="2 3">CBS 291.85</strain>
    </source>
</reference>
<evidence type="ECO:0000256" key="1">
    <source>
        <dbReference type="SAM" id="MobiDB-lite"/>
    </source>
</evidence>
<evidence type="ECO:0000313" key="3">
    <source>
        <dbReference type="Proteomes" id="UP000559256"/>
    </source>
</evidence>
<dbReference type="Proteomes" id="UP000559256">
    <property type="component" value="Unassembled WGS sequence"/>
</dbReference>
<gene>
    <name evidence="2" type="ORF">D9758_007503</name>
</gene>
<accession>A0A8H5LHT5</accession>
<dbReference type="OrthoDB" id="162969at2759"/>
<feature type="region of interest" description="Disordered" evidence="1">
    <location>
        <begin position="16"/>
        <end position="45"/>
    </location>
</feature>
<protein>
    <submittedName>
        <fullName evidence="2">Uncharacterized protein</fullName>
    </submittedName>
</protein>
<feature type="compositionally biased region" description="Acidic residues" evidence="1">
    <location>
        <begin position="26"/>
        <end position="36"/>
    </location>
</feature>
<dbReference type="AlphaFoldDB" id="A0A8H5LHT5"/>
<comment type="caution">
    <text evidence="2">The sequence shown here is derived from an EMBL/GenBank/DDBJ whole genome shotgun (WGS) entry which is preliminary data.</text>
</comment>
<keyword evidence="3" id="KW-1185">Reference proteome</keyword>
<proteinExistence type="predicted"/>
<evidence type="ECO:0000313" key="2">
    <source>
        <dbReference type="EMBL" id="KAF5357639.1"/>
    </source>
</evidence>
<name>A0A8H5LHT5_9AGAR</name>